<evidence type="ECO:0000256" key="2">
    <source>
        <dbReference type="ARBA" id="ARBA00022840"/>
    </source>
</evidence>
<dbReference type="Gene3D" id="3.90.640.10">
    <property type="entry name" value="Actin, Chain A, domain 4"/>
    <property type="match status" value="1"/>
</dbReference>
<evidence type="ECO:0000256" key="4">
    <source>
        <dbReference type="SAM" id="Phobius"/>
    </source>
</evidence>
<dbReference type="GO" id="GO:0030968">
    <property type="term" value="P:endoplasmic reticulum unfolded protein response"/>
    <property type="evidence" value="ECO:0007669"/>
    <property type="project" value="TreeGrafter"/>
</dbReference>
<dbReference type="PANTHER" id="PTHR45639:SF3">
    <property type="entry name" value="HYPOXIA UP-REGULATED PROTEIN 1"/>
    <property type="match status" value="1"/>
</dbReference>
<dbReference type="SUPFAM" id="SSF53067">
    <property type="entry name" value="Actin-like ATPase domain"/>
    <property type="match status" value="2"/>
</dbReference>
<dbReference type="InterPro" id="IPR043129">
    <property type="entry name" value="ATPase_NBD"/>
</dbReference>
<evidence type="ECO:0000256" key="1">
    <source>
        <dbReference type="ARBA" id="ARBA00022741"/>
    </source>
</evidence>
<keyword evidence="4" id="KW-0472">Membrane</keyword>
<dbReference type="Proteomes" id="UP000611640">
    <property type="component" value="Chromosome"/>
</dbReference>
<proteinExistence type="predicted"/>
<name>A0A7R7DT77_9ACTN</name>
<evidence type="ECO:0008006" key="7">
    <source>
        <dbReference type="Google" id="ProtNLM"/>
    </source>
</evidence>
<evidence type="ECO:0000313" key="5">
    <source>
        <dbReference type="EMBL" id="BCJ37410.1"/>
    </source>
</evidence>
<feature type="transmembrane region" description="Helical" evidence="4">
    <location>
        <begin position="591"/>
        <end position="609"/>
    </location>
</feature>
<keyword evidence="2" id="KW-0067">ATP-binding</keyword>
<keyword evidence="3" id="KW-0143">Chaperone</keyword>
<gene>
    <name evidence="5" type="ORF">Athai_49130</name>
</gene>
<protein>
    <recommendedName>
        <fullName evidence="7">Hsp70 protein</fullName>
    </recommendedName>
</protein>
<dbReference type="RefSeq" id="WP_203963626.1">
    <property type="nucleotide sequence ID" value="NZ_AP023355.1"/>
</dbReference>
<dbReference type="InterPro" id="IPR013126">
    <property type="entry name" value="Hsp_70_fam"/>
</dbReference>
<dbReference type="Gene3D" id="3.30.420.40">
    <property type="match status" value="2"/>
</dbReference>
<reference evidence="5 6" key="1">
    <citation type="submission" date="2020-08" db="EMBL/GenBank/DDBJ databases">
        <title>Whole genome shotgun sequence of Actinocatenispora thailandica NBRC 105041.</title>
        <authorList>
            <person name="Komaki H."/>
            <person name="Tamura T."/>
        </authorList>
    </citation>
    <scope>NUCLEOTIDE SEQUENCE [LARGE SCALE GENOMIC DNA]</scope>
    <source>
        <strain evidence="5 6">NBRC 105041</strain>
    </source>
</reference>
<organism evidence="5 6">
    <name type="scientific">Actinocatenispora thailandica</name>
    <dbReference type="NCBI Taxonomy" id="227318"/>
    <lineage>
        <taxon>Bacteria</taxon>
        <taxon>Bacillati</taxon>
        <taxon>Actinomycetota</taxon>
        <taxon>Actinomycetes</taxon>
        <taxon>Micromonosporales</taxon>
        <taxon>Micromonosporaceae</taxon>
        <taxon>Actinocatenispora</taxon>
    </lineage>
</organism>
<dbReference type="GO" id="GO:0005524">
    <property type="term" value="F:ATP binding"/>
    <property type="evidence" value="ECO:0007669"/>
    <property type="project" value="UniProtKB-KW"/>
</dbReference>
<dbReference type="PRINTS" id="PR00301">
    <property type="entry name" value="HEATSHOCK70"/>
</dbReference>
<feature type="transmembrane region" description="Helical" evidence="4">
    <location>
        <begin position="554"/>
        <end position="576"/>
    </location>
</feature>
<feature type="transmembrane region" description="Helical" evidence="4">
    <location>
        <begin position="520"/>
        <end position="542"/>
    </location>
</feature>
<dbReference type="EMBL" id="AP023355">
    <property type="protein sequence ID" value="BCJ37410.1"/>
    <property type="molecule type" value="Genomic_DNA"/>
</dbReference>
<dbReference type="AlphaFoldDB" id="A0A7R7DT77"/>
<evidence type="ECO:0000256" key="3">
    <source>
        <dbReference type="ARBA" id="ARBA00023186"/>
    </source>
</evidence>
<keyword evidence="6" id="KW-1185">Reference proteome</keyword>
<dbReference type="KEGG" id="atl:Athai_49130"/>
<keyword evidence="4" id="KW-0812">Transmembrane</keyword>
<dbReference type="GO" id="GO:0140662">
    <property type="term" value="F:ATP-dependent protein folding chaperone"/>
    <property type="evidence" value="ECO:0007669"/>
    <property type="project" value="InterPro"/>
</dbReference>
<sequence length="617" mass="61940">MAGRVLSVDYGSSSTVAAMREPDGRDRLLLFDSSPLLPSAVCADADGALVGGQEAQHLARVHPERYEPTPKRRIGQIEMLLGDRAYPVVDAVAVTLRLVTDAATEATGAAPDTVTVTHPAGWPATRRGVLVEAARRAGLPEPILVPEPVAAARYFRNLSDCPAGPLVVYDLGAGTCDVSVIADDGTVLAVDGIDDLGGADLDEIVVTMVAEAVPAAQLDRWRAMTAPTSGPDRRYFRLLWDDARAARELLSRRAGTQLHLPALGIDAPVGRERFERAAGPVLVRSAGLAAGLIGRAGTTPTELAGIVLVGGASRTPLVATLLHQTIGVAPTMLDQPELVVAEGGLLAAAAPAASPTGVAPGAELAGTAVPGGGRGTSIPVAAPAGPAAVPIGSLPAAPVRAAGGSAPGAGVVGGAGRAVPEHAAPVGTARWPWWPPVILLLLGLTVCARVDSVLGQDGRLPIPVAVAALVIGGYAVFDTARRAQPGATPTRLGVAGGVLLAAAAACDPLAYLVYGDDDLAGGGALPVPFLLVCGTVAGLTAWRGSRGGRAGPPVAVLGTALLYGASSAAVFAVVAVENPEDPSLAVPADHIMVAGLVAALLATAGLLAAGRSARSRR</sequence>
<keyword evidence="1" id="KW-0547">Nucleotide-binding</keyword>
<feature type="transmembrane region" description="Helical" evidence="4">
    <location>
        <begin position="492"/>
        <end position="514"/>
    </location>
</feature>
<accession>A0A7R7DT77</accession>
<feature type="transmembrane region" description="Helical" evidence="4">
    <location>
        <begin position="460"/>
        <end position="480"/>
    </location>
</feature>
<evidence type="ECO:0000313" key="6">
    <source>
        <dbReference type="Proteomes" id="UP000611640"/>
    </source>
</evidence>
<keyword evidence="4" id="KW-1133">Transmembrane helix</keyword>
<dbReference type="Pfam" id="PF00012">
    <property type="entry name" value="HSP70"/>
    <property type="match status" value="1"/>
</dbReference>
<dbReference type="PANTHER" id="PTHR45639">
    <property type="entry name" value="HSC70CB, ISOFORM G-RELATED"/>
    <property type="match status" value="1"/>
</dbReference>